<evidence type="ECO:0000259" key="4">
    <source>
        <dbReference type="Pfam" id="PF00326"/>
    </source>
</evidence>
<dbReference type="Pfam" id="PF07676">
    <property type="entry name" value="PD40"/>
    <property type="match status" value="2"/>
</dbReference>
<keyword evidence="6" id="KW-1185">Reference proteome</keyword>
<keyword evidence="3" id="KW-0732">Signal</keyword>
<name>A0A4U1C0V3_9SPHI</name>
<dbReference type="InterPro" id="IPR001375">
    <property type="entry name" value="Peptidase_S9_cat"/>
</dbReference>
<accession>A0A4U1C0V3</accession>
<feature type="signal peptide" evidence="3">
    <location>
        <begin position="1"/>
        <end position="20"/>
    </location>
</feature>
<dbReference type="SUPFAM" id="SSF82171">
    <property type="entry name" value="DPP6 N-terminal domain-like"/>
    <property type="match status" value="1"/>
</dbReference>
<dbReference type="GO" id="GO:0006508">
    <property type="term" value="P:proteolysis"/>
    <property type="evidence" value="ECO:0007669"/>
    <property type="project" value="InterPro"/>
</dbReference>
<dbReference type="InterPro" id="IPR011659">
    <property type="entry name" value="WD40"/>
</dbReference>
<gene>
    <name evidence="5" type="ORF">FA046_08925</name>
</gene>
<evidence type="ECO:0000256" key="1">
    <source>
        <dbReference type="ARBA" id="ARBA00022801"/>
    </source>
</evidence>
<dbReference type="AlphaFoldDB" id="A0A4U1C0V3"/>
<dbReference type="InterPro" id="IPR011042">
    <property type="entry name" value="6-blade_b-propeller_TolB-like"/>
</dbReference>
<dbReference type="PANTHER" id="PTHR42776:SF4">
    <property type="entry name" value="ACYLAMINO-ACID-RELEASING ENZYME"/>
    <property type="match status" value="1"/>
</dbReference>
<dbReference type="SUPFAM" id="SSF53474">
    <property type="entry name" value="alpha/beta-Hydrolases"/>
    <property type="match status" value="1"/>
</dbReference>
<dbReference type="RefSeq" id="WP_136826030.1">
    <property type="nucleotide sequence ID" value="NZ_SWBP01000002.1"/>
</dbReference>
<evidence type="ECO:0000313" key="6">
    <source>
        <dbReference type="Proteomes" id="UP000308181"/>
    </source>
</evidence>
<keyword evidence="2" id="KW-0720">Serine protease</keyword>
<dbReference type="Gene3D" id="2.120.10.30">
    <property type="entry name" value="TolB, C-terminal domain"/>
    <property type="match status" value="2"/>
</dbReference>
<evidence type="ECO:0000313" key="5">
    <source>
        <dbReference type="EMBL" id="TKB99218.1"/>
    </source>
</evidence>
<keyword evidence="2" id="KW-0645">Protease</keyword>
<feature type="chain" id="PRO_5020276391" evidence="3">
    <location>
        <begin position="21"/>
        <end position="719"/>
    </location>
</feature>
<evidence type="ECO:0000256" key="3">
    <source>
        <dbReference type="SAM" id="SignalP"/>
    </source>
</evidence>
<keyword evidence="1" id="KW-0378">Hydrolase</keyword>
<comment type="caution">
    <text evidence="5">The sequence shown here is derived from an EMBL/GenBank/DDBJ whole genome shotgun (WGS) entry which is preliminary data.</text>
</comment>
<sequence length="719" mass="80516">MKLKTSFFLFFIAFAQFVIAQSKSNLIQVTDMLQIKQIGATTLSPDGKLVAFTVNSILNDDEIKDEYQYRSQIYLANTEGEPNPRQLTTAIAGASQPAWSPDGKSISFVRAVKGRTQIFVLSLNGGEPLQITDFKYAVSSPKWSPDGQKILFSAAISFSELLKDSLLNPEFTKPVWPLEKPGFMNNAQLKNAQKANPNGNLDQIRAYLSKNEVDKKAKVFTRLNFQGEAATNPEFSFNHYFMVDAVVKATPKPLTHGFYSFSNADFFKDGKTLIITSTIDSLQLLDRNDGSEIYTLSLLNGVLTKILSQPKTDFNSPVVSPSGKFLAYQVSPVDGINIPQLAILNLQNPSAQPIIIPFDRNKSQVTWSFDERYLYFTSPSNGGTPVYKANIKTQNVVQLSDFTAGISGLSVGKDKLVYVKTEVANPYELYVSDLSNKDIKALSTFNSSWLSNKTLSYPEKKIYTNSKGVKVEYWIIKPTNFSPDKKYPIMLQIHGGPTAMWGPGEASMWHEFQFFAANGYGVVYANPRGSGGYGQDFLRENYQDWGTGPTEDVLGALDGAISQGWVDTKKQVVTGGSYAGYLTAWIIAHDKRFSAASAQRGVYDLPTFFGEGNAWRLVPNYFGGYPWDDKIEPILKRESPFNYVDKITTPFLIFHGESDLRTGVIQSEMMYKALKVLNRPVEYVRHPGGTHELSRSGNVRQRLDQMLRIYEFFERYNVK</sequence>
<dbReference type="InterPro" id="IPR029058">
    <property type="entry name" value="AB_hydrolase_fold"/>
</dbReference>
<dbReference type="Gene3D" id="3.40.50.1820">
    <property type="entry name" value="alpha/beta hydrolase"/>
    <property type="match status" value="1"/>
</dbReference>
<proteinExistence type="predicted"/>
<organism evidence="5 6">
    <name type="scientific">Pedobacter cryophilus</name>
    <dbReference type="NCBI Taxonomy" id="2571271"/>
    <lineage>
        <taxon>Bacteria</taxon>
        <taxon>Pseudomonadati</taxon>
        <taxon>Bacteroidota</taxon>
        <taxon>Sphingobacteriia</taxon>
        <taxon>Sphingobacteriales</taxon>
        <taxon>Sphingobacteriaceae</taxon>
        <taxon>Pedobacter</taxon>
    </lineage>
</organism>
<dbReference type="EMBL" id="SWBP01000002">
    <property type="protein sequence ID" value="TKB99218.1"/>
    <property type="molecule type" value="Genomic_DNA"/>
</dbReference>
<evidence type="ECO:0000256" key="2">
    <source>
        <dbReference type="ARBA" id="ARBA00022825"/>
    </source>
</evidence>
<reference evidence="5 6" key="1">
    <citation type="submission" date="2019-04" db="EMBL/GenBank/DDBJ databases">
        <title>Pedobacter sp. AR-3-17 sp. nov., isolated from Arctic soil.</title>
        <authorList>
            <person name="Dahal R.H."/>
            <person name="Kim D.-U."/>
        </authorList>
    </citation>
    <scope>NUCLEOTIDE SEQUENCE [LARGE SCALE GENOMIC DNA]</scope>
    <source>
        <strain evidence="5 6">AR-3-17</strain>
    </source>
</reference>
<dbReference type="PANTHER" id="PTHR42776">
    <property type="entry name" value="SERINE PEPTIDASE S9 FAMILY MEMBER"/>
    <property type="match status" value="1"/>
</dbReference>
<dbReference type="OrthoDB" id="9812921at2"/>
<dbReference type="Pfam" id="PF00326">
    <property type="entry name" value="Peptidase_S9"/>
    <property type="match status" value="1"/>
</dbReference>
<feature type="domain" description="Peptidase S9 prolyl oligopeptidase catalytic" evidence="4">
    <location>
        <begin position="510"/>
        <end position="716"/>
    </location>
</feature>
<dbReference type="Proteomes" id="UP000308181">
    <property type="component" value="Unassembled WGS sequence"/>
</dbReference>
<dbReference type="GO" id="GO:0004252">
    <property type="term" value="F:serine-type endopeptidase activity"/>
    <property type="evidence" value="ECO:0007669"/>
    <property type="project" value="TreeGrafter"/>
</dbReference>
<protein>
    <submittedName>
        <fullName evidence="5">S9 family peptidase</fullName>
    </submittedName>
</protein>